<dbReference type="InterPro" id="IPR025558">
    <property type="entry name" value="DUF4283"/>
</dbReference>
<feature type="transmembrane region" description="Helical" evidence="2">
    <location>
        <begin position="6"/>
        <end position="26"/>
    </location>
</feature>
<comment type="caution">
    <text evidence="4">The sequence shown here is derived from an EMBL/GenBank/DDBJ whole genome shotgun (WGS) entry which is preliminary data.</text>
</comment>
<evidence type="ECO:0000313" key="5">
    <source>
        <dbReference type="Proteomes" id="UP001396334"/>
    </source>
</evidence>
<evidence type="ECO:0000256" key="1">
    <source>
        <dbReference type="SAM" id="MobiDB-lite"/>
    </source>
</evidence>
<keyword evidence="2" id="KW-1133">Transmembrane helix</keyword>
<keyword evidence="2" id="KW-0472">Membrane</keyword>
<gene>
    <name evidence="4" type="ORF">V6N11_054593</name>
</gene>
<name>A0ABR2S4H8_9ROSI</name>
<organism evidence="4 5">
    <name type="scientific">Hibiscus sabdariffa</name>
    <name type="common">roselle</name>
    <dbReference type="NCBI Taxonomy" id="183260"/>
    <lineage>
        <taxon>Eukaryota</taxon>
        <taxon>Viridiplantae</taxon>
        <taxon>Streptophyta</taxon>
        <taxon>Embryophyta</taxon>
        <taxon>Tracheophyta</taxon>
        <taxon>Spermatophyta</taxon>
        <taxon>Magnoliopsida</taxon>
        <taxon>eudicotyledons</taxon>
        <taxon>Gunneridae</taxon>
        <taxon>Pentapetalae</taxon>
        <taxon>rosids</taxon>
        <taxon>malvids</taxon>
        <taxon>Malvales</taxon>
        <taxon>Malvaceae</taxon>
        <taxon>Malvoideae</taxon>
        <taxon>Hibiscus</taxon>
    </lineage>
</organism>
<evidence type="ECO:0000313" key="4">
    <source>
        <dbReference type="EMBL" id="KAK9020099.1"/>
    </source>
</evidence>
<dbReference type="PROSITE" id="PS51257">
    <property type="entry name" value="PROKAR_LIPOPROTEIN"/>
    <property type="match status" value="1"/>
</dbReference>
<proteinExistence type="predicted"/>
<keyword evidence="5" id="KW-1185">Reference proteome</keyword>
<reference evidence="4 5" key="1">
    <citation type="journal article" date="2024" name="G3 (Bethesda)">
        <title>Genome assembly of Hibiscus sabdariffa L. provides insights into metabolisms of medicinal natural products.</title>
        <authorList>
            <person name="Kim T."/>
        </authorList>
    </citation>
    <scope>NUCLEOTIDE SEQUENCE [LARGE SCALE GENOMIC DNA]</scope>
    <source>
        <strain evidence="4">TK-2024</strain>
        <tissue evidence="4">Old leaves</tissue>
    </source>
</reference>
<sequence>MLRLKAKHHVLTFGHVFLISCLVLFYKRAAIFFRASTGSTVTVWAPTDSKQSISTILFSYPSARRPSFLSYVHGPEYFYSWHTLSAWLYMQFTEAESGSVVMEISCDEEDSGHWLVGSVITNKAVHGDSICHIFRSVWKSKTVSEIRELRPNLFLIKSVNEEAKNMILKWRPWVVHKDLFSIELYNPAWRATNFNFNNMVIWVCVYQLPLRAMNDAMRLQLGVVSGRRLVLTTGAGNRLYVLSNMSGCLTFVIFVACLGTILLRNEPPQSHDNTPSHVTPIPSSTNQLVNHVSAVPTQVVEDSAIVADSLATIPVARTPKRTIQDSKTETKTGMSSLNSPTEVAEVPWQPQQAS</sequence>
<dbReference type="EMBL" id="JBBPBN010000017">
    <property type="protein sequence ID" value="KAK9020099.1"/>
    <property type="molecule type" value="Genomic_DNA"/>
</dbReference>
<feature type="domain" description="DUF4283" evidence="3">
    <location>
        <begin position="109"/>
        <end position="188"/>
    </location>
</feature>
<feature type="region of interest" description="Disordered" evidence="1">
    <location>
        <begin position="319"/>
        <end position="354"/>
    </location>
</feature>
<evidence type="ECO:0000259" key="3">
    <source>
        <dbReference type="Pfam" id="PF14111"/>
    </source>
</evidence>
<dbReference type="Proteomes" id="UP001396334">
    <property type="component" value="Unassembled WGS sequence"/>
</dbReference>
<keyword evidence="2" id="KW-0812">Transmembrane</keyword>
<dbReference type="Pfam" id="PF14111">
    <property type="entry name" value="DUF4283"/>
    <property type="match status" value="1"/>
</dbReference>
<accession>A0ABR2S4H8</accession>
<protein>
    <recommendedName>
        <fullName evidence="3">DUF4283 domain-containing protein</fullName>
    </recommendedName>
</protein>
<feature type="transmembrane region" description="Helical" evidence="2">
    <location>
        <begin position="239"/>
        <end position="263"/>
    </location>
</feature>
<evidence type="ECO:0000256" key="2">
    <source>
        <dbReference type="SAM" id="Phobius"/>
    </source>
</evidence>
<feature type="compositionally biased region" description="Polar residues" evidence="1">
    <location>
        <begin position="331"/>
        <end position="341"/>
    </location>
</feature>